<feature type="compositionally biased region" description="Polar residues" evidence="1">
    <location>
        <begin position="1105"/>
        <end position="1116"/>
    </location>
</feature>
<dbReference type="InterPro" id="IPR005546">
    <property type="entry name" value="Autotransporte_beta"/>
</dbReference>
<evidence type="ECO:0000256" key="1">
    <source>
        <dbReference type="SAM" id="MobiDB-lite"/>
    </source>
</evidence>
<dbReference type="OrthoDB" id="8644697at2"/>
<evidence type="ECO:0000313" key="3">
    <source>
        <dbReference type="EMBL" id="PVY68300.1"/>
    </source>
</evidence>
<feature type="region of interest" description="Disordered" evidence="1">
    <location>
        <begin position="1"/>
        <end position="20"/>
    </location>
</feature>
<protein>
    <recommendedName>
        <fullName evidence="2">Autotransporter domain-containing protein</fullName>
    </recommendedName>
</protein>
<dbReference type="SMART" id="SM00869">
    <property type="entry name" value="Autotransporter"/>
    <property type="match status" value="1"/>
</dbReference>
<feature type="compositionally biased region" description="Basic and acidic residues" evidence="1">
    <location>
        <begin position="1297"/>
        <end position="1313"/>
    </location>
</feature>
<organism evidence="3 4">
    <name type="scientific">Pusillimonas noertemannii</name>
    <dbReference type="NCBI Taxonomy" id="305977"/>
    <lineage>
        <taxon>Bacteria</taxon>
        <taxon>Pseudomonadati</taxon>
        <taxon>Pseudomonadota</taxon>
        <taxon>Betaproteobacteria</taxon>
        <taxon>Burkholderiales</taxon>
        <taxon>Alcaligenaceae</taxon>
        <taxon>Pusillimonas</taxon>
    </lineage>
</organism>
<name>A0A2U1CQX5_9BURK</name>
<feature type="compositionally biased region" description="Gly residues" evidence="1">
    <location>
        <begin position="1613"/>
        <end position="1625"/>
    </location>
</feature>
<feature type="compositionally biased region" description="Basic and acidic residues" evidence="1">
    <location>
        <begin position="1581"/>
        <end position="1605"/>
    </location>
</feature>
<gene>
    <name evidence="3" type="ORF">C7440_0695</name>
</gene>
<dbReference type="InterPro" id="IPR036709">
    <property type="entry name" value="Autotransporte_beta_dom_sf"/>
</dbReference>
<dbReference type="EMBL" id="QEKO01000001">
    <property type="protein sequence ID" value="PVY68300.1"/>
    <property type="molecule type" value="Genomic_DNA"/>
</dbReference>
<dbReference type="RefSeq" id="WP_133244251.1">
    <property type="nucleotide sequence ID" value="NZ_JACCEX010000001.1"/>
</dbReference>
<reference evidence="3 4" key="1">
    <citation type="submission" date="2018-04" db="EMBL/GenBank/DDBJ databases">
        <title>Genomic Encyclopedia of Type Strains, Phase IV (KMG-IV): sequencing the most valuable type-strain genomes for metagenomic binning, comparative biology and taxonomic classification.</title>
        <authorList>
            <person name="Goeker M."/>
        </authorList>
    </citation>
    <scope>NUCLEOTIDE SEQUENCE [LARGE SCALE GENOMIC DNA]</scope>
    <source>
        <strain evidence="3 4">DSM 10065</strain>
    </source>
</reference>
<dbReference type="PROSITE" id="PS51208">
    <property type="entry name" value="AUTOTRANSPORTER"/>
    <property type="match status" value="1"/>
</dbReference>
<dbReference type="Proteomes" id="UP000246145">
    <property type="component" value="Unassembled WGS sequence"/>
</dbReference>
<feature type="compositionally biased region" description="Gly residues" evidence="1">
    <location>
        <begin position="427"/>
        <end position="450"/>
    </location>
</feature>
<feature type="region of interest" description="Disordered" evidence="1">
    <location>
        <begin position="1280"/>
        <end position="1333"/>
    </location>
</feature>
<feature type="region of interest" description="Disordered" evidence="1">
    <location>
        <begin position="1093"/>
        <end position="1117"/>
    </location>
</feature>
<comment type="caution">
    <text evidence="3">The sequence shown here is derived from an EMBL/GenBank/DDBJ whole genome shotgun (WGS) entry which is preliminary data.</text>
</comment>
<feature type="region of interest" description="Disordered" evidence="1">
    <location>
        <begin position="1564"/>
        <end position="1625"/>
    </location>
</feature>
<feature type="region of interest" description="Disordered" evidence="1">
    <location>
        <begin position="412"/>
        <end position="450"/>
    </location>
</feature>
<feature type="compositionally biased region" description="Polar residues" evidence="1">
    <location>
        <begin position="255"/>
        <end position="264"/>
    </location>
</feature>
<feature type="compositionally biased region" description="Gly residues" evidence="1">
    <location>
        <begin position="1280"/>
        <end position="1289"/>
    </location>
</feature>
<keyword evidence="4" id="KW-1185">Reference proteome</keyword>
<feature type="region of interest" description="Disordered" evidence="1">
    <location>
        <begin position="302"/>
        <end position="332"/>
    </location>
</feature>
<evidence type="ECO:0000313" key="4">
    <source>
        <dbReference type="Proteomes" id="UP000246145"/>
    </source>
</evidence>
<proteinExistence type="predicted"/>
<evidence type="ECO:0000259" key="2">
    <source>
        <dbReference type="PROSITE" id="PS51208"/>
    </source>
</evidence>
<feature type="region of interest" description="Disordered" evidence="1">
    <location>
        <begin position="215"/>
        <end position="281"/>
    </location>
</feature>
<feature type="domain" description="Autotransporter" evidence="2">
    <location>
        <begin position="2223"/>
        <end position="2501"/>
    </location>
</feature>
<sequence>MQDRTDNARPPAACKSGRPDSVSALPFPQWVLWASLSAALGGATASAHAQSATCTELPCQLKGNYTYGALIQASGKNGKDGDTSVFTNGEWGEDGGHGSNRTIELVGNPQLSGIGMWVQTHGGNGGAGGTSTFAANGVGGSGGNGGNIVVRPGSLQSTPGFTYPAVVLSSAGGNAGKGRDGASHASRTVAGNGGNITATFLQDTHLKSASGAALKASSAGGQGGEGRALAPTAGSEPGGGGGKAGHVRIEAAGRYSTTSASSPGITIGSMGGDAFSPGHSGPGGAAGVVRLILGQAAQAGEPTLVETSSGNSPGAHVFNQGGKGSGHQSAGGSAVARFGAAANGRDEVADVVATVNRAHIITHGADSSGLIAESLGGQGGVGKDYEGRGEDGGAGGAGGKVNVLLGAQSEIRTDGARSHGASAVSRGGDGGKGGGGLSTNGARGVGGPGGNGGDAGDVALTAQGFIETRGQDAYGAYAASLGGKSGAGGFGMREGEHGRTSSAGKVTLTHEGKTQTHGAGAHALVAQNVGGGGGVTFSDGRSLGPAVHYGTDAPGGAVSVANTGTVQTHGTGAYGAFVQSVGGGGGSGGASAGILAVGGTAGGIGGNVAARIDEGSVTTQGRRATGVFAQSVGGGGGDGGGTVSVGVGFGLAVGGKGGSGGNGGTVDVSLGTAASGATPRLITRGEQADAIFAQSIGGGGGTGGEATSFAVGNLGIAIGGEAGSGGHGGRVNVDTYRGSILTEGAGSVAINAQSVGGGGGSGGDATAATFGLAAVAVGGKGGGGGKGGEIHVNNRVSVTTLGADAEGILAQSIGGGGGSGGSSTGLAIAIPTPKASVSLAVSVGGKGGEGGDGGKIIVVNEQIVATQGDGARGINLQSIGGGGGQGGSASAESITMAPGKSFAVSATIGGSGGEGGKGGDVEFTNKHTVATTGAHAAAATIQSIGGGGGQGGAGAAKATAEGAQAFSLTFTVGGSGAPGGDGGKLTLANAGSLETTGALSRGVLAQSIGGGGGEGAGADGDAKAGKVSATLTLGSDGGTGGKGGDITFDNAAQGVIATSGRGADGLFVQSIGGGGGVAGVAGAASAIEKAKAAEKSGKVPAPAKTPNTPAGKSSHSVTTTFTLGGNGGGGGAGGDVTVTNAGAISTEGDQASGVLVQSIGGGGGKAGAAKSSATGGDISVSATVGGRGGASGKGGVVVVNNSGSILTQGEGAYAILAQSIGGGGGSASSSDANGEGAKVALNFALGGRGGASGDGGKVDIANTATLVTYGATAVLAQSIGGGGGEGGSTDGTSSIKKPKDDKKTDAGKADDPAKQGAGSAAPDVAPKAEAKSKSVTISLGGGGTGGAAGSGEEVKVLNEAAIFTYGDQSMGVHAQSIGGGGGKGGASQSVAKGADINTAFNVGGYGGAAGSGGAVIVTNKRSIATEGLSSHGVMAQSIGGGGGSAGNAEAGASGTLSIGGGLGGSGRAGGDGGLVTLVNDAGQIVTQGFGAVGLYAQSIGAGGGSGASSTAKSQQGDDKAVNVNLAIGGAGGSGGKGGGIVVNLLGASSIQTYGDQADAIRAQSIGGGGGSGDTGTVVSVAKKEDKKDEKDGKAKEDDKSKENKSKQYTVGASLGGSGGASGDGGTVKLDLRKETALVTHGDQAVGVFAQSIGGGGGKAAVGTVDSGYGKVALTFKLGGSGGAGGKGGEIDIASAGTIHTLGAQSHGMLLQSIGGGGGAAAGVGGKAGDGVKIELGAQGGGSGGSGSHGGSVKVAHTGALLTEGAGAYGILAQSIGGGGGYAADTASLILGKKQLPLGASAAGANGNGGHVLIDVESGSQVSTLGANAAAIFAQSIGGGGGLSDTSVGAGSSLGHGVGGVVRVTVRGTVSASGENSPGIFVQNVGSRDQVDAARRTAEIAGDPESKAIGNSLVVIKANGIVQGGRGEHAAGVILGGAAYEQRVDIEADGTLYGLNGKAVLSREASTPTFINNAGLLKGDVDLGGGAHHRLTNQASGLFQSGGLVYLGDRSEFLNYGVLSPGGVGVHTTTHVMGDYRQMGSSGGTGEGVYEPDVDFRDRKADLVAVSGYSTLDGVVRPKGRYQLPDQLITVFEARDGNQLSTESTLHTVGPLVYTYTLHKPDDTRLQVGVTADFTKHPGLSEDHAALAANIQRKWDTVPAAELYDYAEVFDRFAEVGTTEQYRQVLSEIADDAKQAPASTLPGKSRAFIQLMMSCPEFRSHDTSMQEGNCYWGRILGNDTRLKSSGEDNGFHTNSLTYQIGGQKEVAPGWFLGGSFAYQDFRNRASESSVRTDGDLYNAGVVLKRQQGPWLFAGALNVGYGDNDTRRILNVAGAERQAESSWKSRHVGMRLRASYHHALPTWYVKPLFDMDVAYQKVPGYSESGAGVFNLQFDSASRWSVMLTPAVEIGGRIETRHGTLRPYVSLGASWMSDNSWNVAARLQGDPLQERFDLVTRLPRVQGEAKAGLELISGKGFEIKADYELRFAKRYVNQTGILRMAVHF</sequence>
<dbReference type="SUPFAM" id="SSF103515">
    <property type="entry name" value="Autotransporter"/>
    <property type="match status" value="1"/>
</dbReference>
<accession>A0A2U1CQX5</accession>